<dbReference type="Proteomes" id="UP000008744">
    <property type="component" value="Unassembled WGS sequence"/>
</dbReference>
<dbReference type="EMBL" id="CH479212">
    <property type="protein sequence ID" value="EDW33146.1"/>
    <property type="molecule type" value="Genomic_DNA"/>
</dbReference>
<evidence type="ECO:0000313" key="3">
    <source>
        <dbReference type="Proteomes" id="UP000008744"/>
    </source>
</evidence>
<feature type="transmembrane region" description="Helical" evidence="1">
    <location>
        <begin position="115"/>
        <end position="139"/>
    </location>
</feature>
<organism evidence="3">
    <name type="scientific">Drosophila persimilis</name>
    <name type="common">Fruit fly</name>
    <dbReference type="NCBI Taxonomy" id="7234"/>
    <lineage>
        <taxon>Eukaryota</taxon>
        <taxon>Metazoa</taxon>
        <taxon>Ecdysozoa</taxon>
        <taxon>Arthropoda</taxon>
        <taxon>Hexapoda</taxon>
        <taxon>Insecta</taxon>
        <taxon>Pterygota</taxon>
        <taxon>Neoptera</taxon>
        <taxon>Endopterygota</taxon>
        <taxon>Diptera</taxon>
        <taxon>Brachycera</taxon>
        <taxon>Muscomorpha</taxon>
        <taxon>Ephydroidea</taxon>
        <taxon>Drosophilidae</taxon>
        <taxon>Drosophila</taxon>
        <taxon>Sophophora</taxon>
    </lineage>
</organism>
<evidence type="ECO:0000256" key="1">
    <source>
        <dbReference type="SAM" id="Phobius"/>
    </source>
</evidence>
<accession>B4H5S9</accession>
<feature type="transmembrane region" description="Helical" evidence="1">
    <location>
        <begin position="83"/>
        <end position="103"/>
    </location>
</feature>
<dbReference type="eggNOG" id="ENOG502T94P">
    <property type="taxonomic scope" value="Eukaryota"/>
</dbReference>
<dbReference type="OrthoDB" id="7916595at2759"/>
<dbReference type="HOGENOM" id="CLU_556984_0_0_1"/>
<proteinExistence type="predicted"/>
<evidence type="ECO:0000313" key="2">
    <source>
        <dbReference type="EMBL" id="EDW33146.1"/>
    </source>
</evidence>
<protein>
    <submittedName>
        <fullName evidence="2">GL24637</fullName>
    </submittedName>
</protein>
<keyword evidence="1" id="KW-1133">Transmembrane helix</keyword>
<keyword evidence="3" id="KW-1185">Reference proteome</keyword>
<reference evidence="2 3" key="1">
    <citation type="journal article" date="2007" name="Nature">
        <title>Evolution of genes and genomes on the Drosophila phylogeny.</title>
        <authorList>
            <consortium name="Drosophila 12 Genomes Consortium"/>
            <person name="Clark A.G."/>
            <person name="Eisen M.B."/>
            <person name="Smith D.R."/>
            <person name="Bergman C.M."/>
            <person name="Oliver B."/>
            <person name="Markow T.A."/>
            <person name="Kaufman T.C."/>
            <person name="Kellis M."/>
            <person name="Gelbart W."/>
            <person name="Iyer V.N."/>
            <person name="Pollard D.A."/>
            <person name="Sackton T.B."/>
            <person name="Larracuente A.M."/>
            <person name="Singh N.D."/>
            <person name="Abad J.P."/>
            <person name="Abt D.N."/>
            <person name="Adryan B."/>
            <person name="Aguade M."/>
            <person name="Akashi H."/>
            <person name="Anderson W.W."/>
            <person name="Aquadro C.F."/>
            <person name="Ardell D.H."/>
            <person name="Arguello R."/>
            <person name="Artieri C.G."/>
            <person name="Barbash D.A."/>
            <person name="Barker D."/>
            <person name="Barsanti P."/>
            <person name="Batterham P."/>
            <person name="Batzoglou S."/>
            <person name="Begun D."/>
            <person name="Bhutkar A."/>
            <person name="Blanco E."/>
            <person name="Bosak S.A."/>
            <person name="Bradley R.K."/>
            <person name="Brand A.D."/>
            <person name="Brent M.R."/>
            <person name="Brooks A.N."/>
            <person name="Brown R.H."/>
            <person name="Butlin R.K."/>
            <person name="Caggese C."/>
            <person name="Calvi B.R."/>
            <person name="Bernardo de Carvalho A."/>
            <person name="Caspi A."/>
            <person name="Castrezana S."/>
            <person name="Celniker S.E."/>
            <person name="Chang J.L."/>
            <person name="Chapple C."/>
            <person name="Chatterji S."/>
            <person name="Chinwalla A."/>
            <person name="Civetta A."/>
            <person name="Clifton S.W."/>
            <person name="Comeron J.M."/>
            <person name="Costello J.C."/>
            <person name="Coyne J.A."/>
            <person name="Daub J."/>
            <person name="David R.G."/>
            <person name="Delcher A.L."/>
            <person name="Delehaunty K."/>
            <person name="Do C.B."/>
            <person name="Ebling H."/>
            <person name="Edwards K."/>
            <person name="Eickbush T."/>
            <person name="Evans J.D."/>
            <person name="Filipski A."/>
            <person name="Findeiss S."/>
            <person name="Freyhult E."/>
            <person name="Fulton L."/>
            <person name="Fulton R."/>
            <person name="Garcia A.C."/>
            <person name="Gardiner A."/>
            <person name="Garfield D.A."/>
            <person name="Garvin B.E."/>
            <person name="Gibson G."/>
            <person name="Gilbert D."/>
            <person name="Gnerre S."/>
            <person name="Godfrey J."/>
            <person name="Good R."/>
            <person name="Gotea V."/>
            <person name="Gravely B."/>
            <person name="Greenberg A.J."/>
            <person name="Griffiths-Jones S."/>
            <person name="Gross S."/>
            <person name="Guigo R."/>
            <person name="Gustafson E.A."/>
            <person name="Haerty W."/>
            <person name="Hahn M.W."/>
            <person name="Halligan D.L."/>
            <person name="Halpern A.L."/>
            <person name="Halter G.M."/>
            <person name="Han M.V."/>
            <person name="Heger A."/>
            <person name="Hillier L."/>
            <person name="Hinrichs A.S."/>
            <person name="Holmes I."/>
            <person name="Hoskins R.A."/>
            <person name="Hubisz M.J."/>
            <person name="Hultmark D."/>
            <person name="Huntley M.A."/>
            <person name="Jaffe D.B."/>
            <person name="Jagadeeshan S."/>
            <person name="Jeck W.R."/>
            <person name="Johnson J."/>
            <person name="Jones C.D."/>
            <person name="Jordan W.C."/>
            <person name="Karpen G.H."/>
            <person name="Kataoka E."/>
            <person name="Keightley P.D."/>
            <person name="Kheradpour P."/>
            <person name="Kirkness E.F."/>
            <person name="Koerich L.B."/>
            <person name="Kristiansen K."/>
            <person name="Kudrna D."/>
            <person name="Kulathinal R.J."/>
            <person name="Kumar S."/>
            <person name="Kwok R."/>
            <person name="Lander E."/>
            <person name="Langley C.H."/>
            <person name="Lapoint R."/>
            <person name="Lazzaro B.P."/>
            <person name="Lee S.J."/>
            <person name="Levesque L."/>
            <person name="Li R."/>
            <person name="Lin C.F."/>
            <person name="Lin M.F."/>
            <person name="Lindblad-Toh K."/>
            <person name="Llopart A."/>
            <person name="Long M."/>
            <person name="Low L."/>
            <person name="Lozovsky E."/>
            <person name="Lu J."/>
            <person name="Luo M."/>
            <person name="Machado C.A."/>
            <person name="Makalowski W."/>
            <person name="Marzo M."/>
            <person name="Matsuda M."/>
            <person name="Matzkin L."/>
            <person name="McAllister B."/>
            <person name="McBride C.S."/>
            <person name="McKernan B."/>
            <person name="McKernan K."/>
            <person name="Mendez-Lago M."/>
            <person name="Minx P."/>
            <person name="Mollenhauer M.U."/>
            <person name="Montooth K."/>
            <person name="Mount S.M."/>
            <person name="Mu X."/>
            <person name="Myers E."/>
            <person name="Negre B."/>
            <person name="Newfeld S."/>
            <person name="Nielsen R."/>
            <person name="Noor M.A."/>
            <person name="O'Grady P."/>
            <person name="Pachter L."/>
            <person name="Papaceit M."/>
            <person name="Parisi M.J."/>
            <person name="Parisi M."/>
            <person name="Parts L."/>
            <person name="Pedersen J.S."/>
            <person name="Pesole G."/>
            <person name="Phillippy A.M."/>
            <person name="Ponting C.P."/>
            <person name="Pop M."/>
            <person name="Porcelli D."/>
            <person name="Powell J.R."/>
            <person name="Prohaska S."/>
            <person name="Pruitt K."/>
            <person name="Puig M."/>
            <person name="Quesneville H."/>
            <person name="Ram K.R."/>
            <person name="Rand D."/>
            <person name="Rasmussen M.D."/>
            <person name="Reed L.K."/>
            <person name="Reenan R."/>
            <person name="Reily A."/>
            <person name="Remington K.A."/>
            <person name="Rieger T.T."/>
            <person name="Ritchie M.G."/>
            <person name="Robin C."/>
            <person name="Rogers Y.H."/>
            <person name="Rohde C."/>
            <person name="Rozas J."/>
            <person name="Rubenfield M.J."/>
            <person name="Ruiz A."/>
            <person name="Russo S."/>
            <person name="Salzberg S.L."/>
            <person name="Sanchez-Gracia A."/>
            <person name="Saranga D.J."/>
            <person name="Sato H."/>
            <person name="Schaeffer S.W."/>
            <person name="Schatz M.C."/>
            <person name="Schlenke T."/>
            <person name="Schwartz R."/>
            <person name="Segarra C."/>
            <person name="Singh R.S."/>
            <person name="Sirot L."/>
            <person name="Sirota M."/>
            <person name="Sisneros N.B."/>
            <person name="Smith C.D."/>
            <person name="Smith T.F."/>
            <person name="Spieth J."/>
            <person name="Stage D.E."/>
            <person name="Stark A."/>
            <person name="Stephan W."/>
            <person name="Strausberg R.L."/>
            <person name="Strempel S."/>
            <person name="Sturgill D."/>
            <person name="Sutton G."/>
            <person name="Sutton G.G."/>
            <person name="Tao W."/>
            <person name="Teichmann S."/>
            <person name="Tobari Y.N."/>
            <person name="Tomimura Y."/>
            <person name="Tsolas J.M."/>
            <person name="Valente V.L."/>
            <person name="Venter E."/>
            <person name="Venter J.C."/>
            <person name="Vicario S."/>
            <person name="Vieira F.G."/>
            <person name="Vilella A.J."/>
            <person name="Villasante A."/>
            <person name="Walenz B."/>
            <person name="Wang J."/>
            <person name="Wasserman M."/>
            <person name="Watts T."/>
            <person name="Wilson D."/>
            <person name="Wilson R.K."/>
            <person name="Wing R.A."/>
            <person name="Wolfner M.F."/>
            <person name="Wong A."/>
            <person name="Wong G.K."/>
            <person name="Wu C.I."/>
            <person name="Wu G."/>
            <person name="Yamamoto D."/>
            <person name="Yang H.P."/>
            <person name="Yang S.P."/>
            <person name="Yorke J.A."/>
            <person name="Yoshida K."/>
            <person name="Zdobnov E."/>
            <person name="Zhang P."/>
            <person name="Zhang Y."/>
            <person name="Zimin A.V."/>
            <person name="Baldwin J."/>
            <person name="Abdouelleil A."/>
            <person name="Abdulkadir J."/>
            <person name="Abebe A."/>
            <person name="Abera B."/>
            <person name="Abreu J."/>
            <person name="Acer S.C."/>
            <person name="Aftuck L."/>
            <person name="Alexander A."/>
            <person name="An P."/>
            <person name="Anderson E."/>
            <person name="Anderson S."/>
            <person name="Arachi H."/>
            <person name="Azer M."/>
            <person name="Bachantsang P."/>
            <person name="Barry A."/>
            <person name="Bayul T."/>
            <person name="Berlin A."/>
            <person name="Bessette D."/>
            <person name="Bloom T."/>
            <person name="Blye J."/>
            <person name="Boguslavskiy L."/>
            <person name="Bonnet C."/>
            <person name="Boukhgalter B."/>
            <person name="Bourzgui I."/>
            <person name="Brown A."/>
            <person name="Cahill P."/>
            <person name="Channer S."/>
            <person name="Cheshatsang Y."/>
            <person name="Chuda L."/>
            <person name="Citroen M."/>
            <person name="Collymore A."/>
            <person name="Cooke P."/>
            <person name="Costello M."/>
            <person name="D'Aco K."/>
            <person name="Daza R."/>
            <person name="De Haan G."/>
            <person name="DeGray S."/>
            <person name="DeMaso C."/>
            <person name="Dhargay N."/>
            <person name="Dooley K."/>
            <person name="Dooley E."/>
            <person name="Doricent M."/>
            <person name="Dorje P."/>
            <person name="Dorjee K."/>
            <person name="Dupes A."/>
            <person name="Elong R."/>
            <person name="Falk J."/>
            <person name="Farina A."/>
            <person name="Faro S."/>
            <person name="Ferguson D."/>
            <person name="Fisher S."/>
            <person name="Foley C.D."/>
            <person name="Franke A."/>
            <person name="Friedrich D."/>
            <person name="Gadbois L."/>
            <person name="Gearin G."/>
            <person name="Gearin C.R."/>
            <person name="Giannoukos G."/>
            <person name="Goode T."/>
            <person name="Graham J."/>
            <person name="Grandbois E."/>
            <person name="Grewal S."/>
            <person name="Gyaltsen K."/>
            <person name="Hafez N."/>
            <person name="Hagos B."/>
            <person name="Hall J."/>
            <person name="Henson C."/>
            <person name="Hollinger A."/>
            <person name="Honan T."/>
            <person name="Huard M.D."/>
            <person name="Hughes L."/>
            <person name="Hurhula B."/>
            <person name="Husby M.E."/>
            <person name="Kamat A."/>
            <person name="Kanga B."/>
            <person name="Kashin S."/>
            <person name="Khazanovich D."/>
            <person name="Kisner P."/>
            <person name="Lance K."/>
            <person name="Lara M."/>
            <person name="Lee W."/>
            <person name="Lennon N."/>
            <person name="Letendre F."/>
            <person name="LeVine R."/>
            <person name="Lipovsky A."/>
            <person name="Liu X."/>
            <person name="Liu J."/>
            <person name="Liu S."/>
            <person name="Lokyitsang T."/>
            <person name="Lokyitsang Y."/>
            <person name="Lubonja R."/>
            <person name="Lui A."/>
            <person name="MacDonald P."/>
            <person name="Magnisalis V."/>
            <person name="Maru K."/>
            <person name="Matthews C."/>
            <person name="McCusker W."/>
            <person name="McDonough S."/>
            <person name="Mehta T."/>
            <person name="Meldrim J."/>
            <person name="Meneus L."/>
            <person name="Mihai O."/>
            <person name="Mihalev A."/>
            <person name="Mihova T."/>
            <person name="Mittelman R."/>
            <person name="Mlenga V."/>
            <person name="Montmayeur A."/>
            <person name="Mulrain L."/>
            <person name="Navidi A."/>
            <person name="Naylor J."/>
            <person name="Negash T."/>
            <person name="Nguyen T."/>
            <person name="Nguyen N."/>
            <person name="Nicol R."/>
            <person name="Norbu C."/>
            <person name="Norbu N."/>
            <person name="Novod N."/>
            <person name="O'Neill B."/>
            <person name="Osman S."/>
            <person name="Markiewicz E."/>
            <person name="Oyono O.L."/>
            <person name="Patti C."/>
            <person name="Phunkhang P."/>
            <person name="Pierre F."/>
            <person name="Priest M."/>
            <person name="Raghuraman S."/>
            <person name="Rege F."/>
            <person name="Reyes R."/>
            <person name="Rise C."/>
            <person name="Rogov P."/>
            <person name="Ross K."/>
            <person name="Ryan E."/>
            <person name="Settipalli S."/>
            <person name="Shea T."/>
            <person name="Sherpa N."/>
            <person name="Shi L."/>
            <person name="Shih D."/>
            <person name="Sparrow T."/>
            <person name="Spaulding J."/>
            <person name="Stalker J."/>
            <person name="Stange-Thomann N."/>
            <person name="Stavropoulos S."/>
            <person name="Stone C."/>
            <person name="Strader C."/>
            <person name="Tesfaye S."/>
            <person name="Thomson T."/>
            <person name="Thoulutsang Y."/>
            <person name="Thoulutsang D."/>
            <person name="Topham K."/>
            <person name="Topping I."/>
            <person name="Tsamla T."/>
            <person name="Vassiliev H."/>
            <person name="Vo A."/>
            <person name="Wangchuk T."/>
            <person name="Wangdi T."/>
            <person name="Weiand M."/>
            <person name="Wilkinson J."/>
            <person name="Wilson A."/>
            <person name="Yadav S."/>
            <person name="Young G."/>
            <person name="Yu Q."/>
            <person name="Zembek L."/>
            <person name="Zhong D."/>
            <person name="Zimmer A."/>
            <person name="Zwirko Z."/>
            <person name="Jaffe D.B."/>
            <person name="Alvarez P."/>
            <person name="Brockman W."/>
            <person name="Butler J."/>
            <person name="Chin C."/>
            <person name="Gnerre S."/>
            <person name="Grabherr M."/>
            <person name="Kleber M."/>
            <person name="Mauceli E."/>
            <person name="MacCallum I."/>
        </authorList>
    </citation>
    <scope>NUCLEOTIDE SEQUENCE [LARGE SCALE GENOMIC DNA]</scope>
    <source>
        <strain evidence="3">MSH-3 / Tucson 14011-0111.49</strain>
    </source>
</reference>
<sequence length="477" mass="52317">MNLPSKVHSVRTRLVAMFSMPDLLALACLWASGFSLGYYSKSAYVYDNLWPHWYALVGGAVTLALALGWTLRKHKRQKYSYDHYYVIFYGLLCSLMGSCFMLTKQLAVSYYFHFVGLSVVIALANALHACGLASGFVVFNEMEPQRCGLITLGIDLLLVSVVCLKRAAAAPWGCHKLTRSRRDPGLSTCWNERAEWVFLPRQAAARNKFGGVRTELPAAGRQAVAGLVLGGFLVVLQRSCPAPSSPTYLQLMWSCHTGYVQRTQLFTPFVLYGRRLWSRGSAADALHPQAGVPPLWSHPSHADRGPAVHLQRGAVGALLPLPVPSSYATVGVPLQPGPPLAARVLALPLHGAGLATGFVLQLGILEGHKYEANVDDTWTALLAVSVVSLVLTSLAVPVVQWLQPYSASLVDVRNRLLGIRRLSSAAEQTQFWATNHFLAHNKPPHELQSVRLSKSRIFQQYPISGLIDTPDSPKLKF</sequence>
<dbReference type="OMA" id="NEMEPQR"/>
<feature type="transmembrane region" description="Helical" evidence="1">
    <location>
        <begin position="53"/>
        <end position="71"/>
    </location>
</feature>
<gene>
    <name evidence="2" type="primary">Dper\GL24637</name>
    <name evidence="2" type="ORF">Dper_GL24637</name>
</gene>
<name>B4H5S9_DROPE</name>
<dbReference type="PhylomeDB" id="B4H5S9"/>
<keyword evidence="1" id="KW-0812">Transmembrane</keyword>
<dbReference type="AlphaFoldDB" id="B4H5S9"/>
<keyword evidence="1" id="KW-0472">Membrane</keyword>